<accession>A0ABZ2V8M6</accession>
<keyword evidence="2" id="KW-1185">Reference proteome</keyword>
<name>A0ABZ2V8M6_9RHOB</name>
<gene>
    <name evidence="1" type="ORF">AABB29_07645</name>
</gene>
<dbReference type="Proteomes" id="UP001440612">
    <property type="component" value="Chromosome"/>
</dbReference>
<evidence type="ECO:0000313" key="2">
    <source>
        <dbReference type="Proteomes" id="UP001440612"/>
    </source>
</evidence>
<reference evidence="2" key="1">
    <citation type="submission" date="2024-04" db="EMBL/GenBank/DDBJ databases">
        <title>Phylogenomic analyses of a clade within the roseobacter group suggest taxonomic reassignments of species of the genera Aestuariivita, Citreicella, Loktanella, Nautella, Pelagibaca, Ruegeria, Thalassobius, Thiobacimonas and Tropicibacter, and the proposal o.</title>
        <authorList>
            <person name="Jeon C.O."/>
        </authorList>
    </citation>
    <scope>NUCLEOTIDE SEQUENCE [LARGE SCALE GENOMIC DNA]</scope>
    <source>
        <strain evidence="2">BS5-3</strain>
    </source>
</reference>
<proteinExistence type="predicted"/>
<dbReference type="PANTHER" id="PTHR35609">
    <property type="entry name" value="MACRO DOMAIN-CONTAINING PROTEIN"/>
    <property type="match status" value="1"/>
</dbReference>
<dbReference type="PANTHER" id="PTHR35609:SF1">
    <property type="entry name" value="MACRO DOMAIN-CONTAINING PROTEIN"/>
    <property type="match status" value="1"/>
</dbReference>
<dbReference type="EMBL" id="CP150951">
    <property type="protein sequence ID" value="WZC50486.1"/>
    <property type="molecule type" value="Genomic_DNA"/>
</dbReference>
<evidence type="ECO:0000313" key="1">
    <source>
        <dbReference type="EMBL" id="WZC50486.1"/>
    </source>
</evidence>
<sequence>MNWFEEQTGIANETPEEVYKYLSMEGTTLVSAKSGWRAEAGTLDIPSLGHLRANVPVPDPAPLSVEEMVTDVQHLHTYPENEGAVFQVASQFNLLEMIGPSVTPEMGVARYEHDRTQGPACALACLAGTIYRNYFVPLKGGIGQSTDRQIDCLADIGVMLGAGQDFLWDMRNGYALPTSESLHLINARLAQLDADAVRAALRVGVHRDVQVTLHDTGRLVSQIYCSAMPVAYSDLPADLWAGFAQIILEAAYEATLLAAIENAARTGNRRVFLTMLGGGAFGNRPDWIAAAVLRALRLHAQAGLSVFLVSYGQSSGLARRIISDFQAG</sequence>
<protein>
    <submittedName>
        <fullName evidence="1">Uncharacterized protein</fullName>
    </submittedName>
</protein>
<organism evidence="1 2">
    <name type="scientific">Yoonia phaeophyticola</name>
    <dbReference type="NCBI Taxonomy" id="3137369"/>
    <lineage>
        <taxon>Bacteria</taxon>
        <taxon>Pseudomonadati</taxon>
        <taxon>Pseudomonadota</taxon>
        <taxon>Alphaproteobacteria</taxon>
        <taxon>Rhodobacterales</taxon>
        <taxon>Paracoccaceae</taxon>
        <taxon>Yoonia</taxon>
    </lineage>
</organism>
<dbReference type="RefSeq" id="WP_341368588.1">
    <property type="nucleotide sequence ID" value="NZ_CP150951.2"/>
</dbReference>